<keyword evidence="7 16" id="KW-0479">Metal-binding</keyword>
<gene>
    <name evidence="18" type="ORF">B0T19DRAFT_389966</name>
</gene>
<keyword evidence="11" id="KW-0843">Virulence</keyword>
<proteinExistence type="inferred from homology"/>
<dbReference type="InterPro" id="IPR001128">
    <property type="entry name" value="Cyt_P450"/>
</dbReference>
<feature type="binding site" description="axial binding residue" evidence="16">
    <location>
        <position position="452"/>
    </location>
    <ligand>
        <name>heme</name>
        <dbReference type="ChEBI" id="CHEBI:30413"/>
    </ligand>
    <ligandPart>
        <name>Fe</name>
        <dbReference type="ChEBI" id="CHEBI:18248"/>
    </ligandPart>
</feature>
<accession>A0AAE0I217</accession>
<dbReference type="FunFam" id="1.10.630.10:FF:000076">
    <property type="entry name" value="Cytochrome P450 monooxygenase"/>
    <property type="match status" value="1"/>
</dbReference>
<dbReference type="CDD" id="cd11060">
    <property type="entry name" value="CYP57A1-like"/>
    <property type="match status" value="1"/>
</dbReference>
<protein>
    <recommendedName>
        <fullName evidence="14">Cytochrome P450 monooxygenase ABA1</fullName>
    </recommendedName>
    <alternativeName>
        <fullName evidence="15">Abscisic acid biosynthesis protein 1</fullName>
    </alternativeName>
    <alternativeName>
        <fullName evidence="13">Cytochrome P450 monooxygenase aba1</fullName>
    </alternativeName>
</protein>
<evidence type="ECO:0000256" key="3">
    <source>
        <dbReference type="ARBA" id="ARBA00004972"/>
    </source>
</evidence>
<dbReference type="AlphaFoldDB" id="A0AAE0I217"/>
<keyword evidence="5 16" id="KW-0349">Heme</keyword>
<dbReference type="Gene3D" id="1.10.630.10">
    <property type="entry name" value="Cytochrome P450"/>
    <property type="match status" value="1"/>
</dbReference>
<sequence>MLPELIAALRGPQMLPFIGISLVIYLITSYLAAWHRLRHFPGPALGSFSYLWMFRAGTSGLQSERYNLNKQYNSNLIRIGPNDLITDDPEIIRRMNGARSSYGRSSWYDAMKMDPYGHCLFDLTDTAAHDRLKARLAFGYGGKENPHLERDIDDQVLSFVDLIRRKYLSSDKTGEMQPLDFARTVSYFTLDAITKIAFGAPFGYLATDSDVYGYLHGIEVSVPILTVLAEIPMLCKIALSPWVLKLFGPRKTDEVGMGKMLAVAEQRVAERFGPDAKDGQDMLGAFVRHGVTRRQCEIEVPFQIIAGADTTATAIRATMLYLATCRRAYERLQREIDNAAAEGRISSPVTAAEGRGLEYLQAVIYEGLRMQVPFSGLLMKRVPPEGDTIDGRFVPGGTRIAHNTLGLQRNTAIFGEDVDVFRPERWLDADPAQRTVMVQTTEMVFGHGRWGCLGKPVAFVELNKIYVELLRRFDFQLINAKRPWREHNANLFFQSEMWMRVTERFPGNVQG</sequence>
<dbReference type="GO" id="GO:0016705">
    <property type="term" value="F:oxidoreductase activity, acting on paired donors, with incorporation or reduction of molecular oxygen"/>
    <property type="evidence" value="ECO:0007669"/>
    <property type="project" value="InterPro"/>
</dbReference>
<evidence type="ECO:0000256" key="17">
    <source>
        <dbReference type="SAM" id="Phobius"/>
    </source>
</evidence>
<feature type="transmembrane region" description="Helical" evidence="17">
    <location>
        <begin position="14"/>
        <end position="33"/>
    </location>
</feature>
<comment type="caution">
    <text evidence="18">The sequence shown here is derived from an EMBL/GenBank/DDBJ whole genome shotgun (WGS) entry which is preliminary data.</text>
</comment>
<comment type="similarity">
    <text evidence="4">Belongs to the cytochrome P450 family.</text>
</comment>
<evidence type="ECO:0000256" key="11">
    <source>
        <dbReference type="ARBA" id="ARBA00023026"/>
    </source>
</evidence>
<dbReference type="PANTHER" id="PTHR24305">
    <property type="entry name" value="CYTOCHROME P450"/>
    <property type="match status" value="1"/>
</dbReference>
<dbReference type="GO" id="GO:0004497">
    <property type="term" value="F:monooxygenase activity"/>
    <property type="evidence" value="ECO:0007669"/>
    <property type="project" value="UniProtKB-KW"/>
</dbReference>
<evidence type="ECO:0000256" key="9">
    <source>
        <dbReference type="ARBA" id="ARBA00023002"/>
    </source>
</evidence>
<evidence type="ECO:0000256" key="2">
    <source>
        <dbReference type="ARBA" id="ARBA00004167"/>
    </source>
</evidence>
<dbReference type="PRINTS" id="PR00463">
    <property type="entry name" value="EP450I"/>
</dbReference>
<reference evidence="18" key="1">
    <citation type="journal article" date="2023" name="Mol. Phylogenet. Evol.">
        <title>Genome-scale phylogeny and comparative genomics of the fungal order Sordariales.</title>
        <authorList>
            <person name="Hensen N."/>
            <person name="Bonometti L."/>
            <person name="Westerberg I."/>
            <person name="Brannstrom I.O."/>
            <person name="Guillou S."/>
            <person name="Cros-Aarteil S."/>
            <person name="Calhoun S."/>
            <person name="Haridas S."/>
            <person name="Kuo A."/>
            <person name="Mondo S."/>
            <person name="Pangilinan J."/>
            <person name="Riley R."/>
            <person name="LaButti K."/>
            <person name="Andreopoulos B."/>
            <person name="Lipzen A."/>
            <person name="Chen C."/>
            <person name="Yan M."/>
            <person name="Daum C."/>
            <person name="Ng V."/>
            <person name="Clum A."/>
            <person name="Steindorff A."/>
            <person name="Ohm R.A."/>
            <person name="Martin F."/>
            <person name="Silar P."/>
            <person name="Natvig D.O."/>
            <person name="Lalanne C."/>
            <person name="Gautier V."/>
            <person name="Ament-Velasquez S.L."/>
            <person name="Kruys A."/>
            <person name="Hutchinson M.I."/>
            <person name="Powell A.J."/>
            <person name="Barry K."/>
            <person name="Miller A.N."/>
            <person name="Grigoriev I.V."/>
            <person name="Debuchy R."/>
            <person name="Gladieux P."/>
            <person name="Hiltunen Thoren M."/>
            <person name="Johannesson H."/>
        </authorList>
    </citation>
    <scope>NUCLEOTIDE SEQUENCE</scope>
    <source>
        <strain evidence="18">SMH4131-1</strain>
    </source>
</reference>
<comment type="cofactor">
    <cofactor evidence="1 16">
        <name>heme</name>
        <dbReference type="ChEBI" id="CHEBI:30413"/>
    </cofactor>
</comment>
<dbReference type="InterPro" id="IPR036396">
    <property type="entry name" value="Cyt_P450_sf"/>
</dbReference>
<keyword evidence="10 16" id="KW-0408">Iron</keyword>
<dbReference type="InterPro" id="IPR050121">
    <property type="entry name" value="Cytochrome_P450_monoxygenase"/>
</dbReference>
<dbReference type="GO" id="GO:0016020">
    <property type="term" value="C:membrane"/>
    <property type="evidence" value="ECO:0007669"/>
    <property type="project" value="UniProtKB-SubCell"/>
</dbReference>
<dbReference type="SUPFAM" id="SSF48264">
    <property type="entry name" value="Cytochrome P450"/>
    <property type="match status" value="1"/>
</dbReference>
<evidence type="ECO:0000256" key="1">
    <source>
        <dbReference type="ARBA" id="ARBA00001971"/>
    </source>
</evidence>
<evidence type="ECO:0000256" key="14">
    <source>
        <dbReference type="ARBA" id="ARBA00068222"/>
    </source>
</evidence>
<evidence type="ECO:0000256" key="8">
    <source>
        <dbReference type="ARBA" id="ARBA00022989"/>
    </source>
</evidence>
<evidence type="ECO:0000256" key="6">
    <source>
        <dbReference type="ARBA" id="ARBA00022692"/>
    </source>
</evidence>
<name>A0AAE0I217_9PEZI</name>
<keyword evidence="9" id="KW-0560">Oxidoreductase</keyword>
<comment type="subcellular location">
    <subcellularLocation>
        <location evidence="2">Membrane</location>
        <topology evidence="2">Single-pass membrane protein</topology>
    </subcellularLocation>
</comment>
<evidence type="ECO:0000256" key="13">
    <source>
        <dbReference type="ARBA" id="ARBA00067672"/>
    </source>
</evidence>
<dbReference type="GO" id="GO:0005506">
    <property type="term" value="F:iron ion binding"/>
    <property type="evidence" value="ECO:0007669"/>
    <property type="project" value="InterPro"/>
</dbReference>
<evidence type="ECO:0000256" key="12">
    <source>
        <dbReference type="ARBA" id="ARBA00023033"/>
    </source>
</evidence>
<dbReference type="Pfam" id="PF00067">
    <property type="entry name" value="p450"/>
    <property type="match status" value="1"/>
</dbReference>
<comment type="pathway">
    <text evidence="3">Hormone biosynthesis.</text>
</comment>
<dbReference type="InterPro" id="IPR002401">
    <property type="entry name" value="Cyt_P450_E_grp-I"/>
</dbReference>
<evidence type="ECO:0000313" key="19">
    <source>
        <dbReference type="Proteomes" id="UP001286456"/>
    </source>
</evidence>
<keyword evidence="17" id="KW-0472">Membrane</keyword>
<keyword evidence="19" id="KW-1185">Reference proteome</keyword>
<evidence type="ECO:0000256" key="7">
    <source>
        <dbReference type="ARBA" id="ARBA00022723"/>
    </source>
</evidence>
<dbReference type="EMBL" id="JAUEPO010000008">
    <property type="protein sequence ID" value="KAK3317154.1"/>
    <property type="molecule type" value="Genomic_DNA"/>
</dbReference>
<dbReference type="PRINTS" id="PR00385">
    <property type="entry name" value="P450"/>
</dbReference>
<evidence type="ECO:0000256" key="4">
    <source>
        <dbReference type="ARBA" id="ARBA00010617"/>
    </source>
</evidence>
<dbReference type="GO" id="GO:0020037">
    <property type="term" value="F:heme binding"/>
    <property type="evidence" value="ECO:0007669"/>
    <property type="project" value="InterPro"/>
</dbReference>
<dbReference type="Proteomes" id="UP001286456">
    <property type="component" value="Unassembled WGS sequence"/>
</dbReference>
<organism evidence="18 19">
    <name type="scientific">Cercophora scortea</name>
    <dbReference type="NCBI Taxonomy" id="314031"/>
    <lineage>
        <taxon>Eukaryota</taxon>
        <taxon>Fungi</taxon>
        <taxon>Dikarya</taxon>
        <taxon>Ascomycota</taxon>
        <taxon>Pezizomycotina</taxon>
        <taxon>Sordariomycetes</taxon>
        <taxon>Sordariomycetidae</taxon>
        <taxon>Sordariales</taxon>
        <taxon>Lasiosphaeriaceae</taxon>
        <taxon>Cercophora</taxon>
    </lineage>
</organism>
<reference evidence="18" key="2">
    <citation type="submission" date="2023-06" db="EMBL/GenBank/DDBJ databases">
        <authorList>
            <consortium name="Lawrence Berkeley National Laboratory"/>
            <person name="Haridas S."/>
            <person name="Hensen N."/>
            <person name="Bonometti L."/>
            <person name="Westerberg I."/>
            <person name="Brannstrom I.O."/>
            <person name="Guillou S."/>
            <person name="Cros-Aarteil S."/>
            <person name="Calhoun S."/>
            <person name="Kuo A."/>
            <person name="Mondo S."/>
            <person name="Pangilinan J."/>
            <person name="Riley R."/>
            <person name="Labutti K."/>
            <person name="Andreopoulos B."/>
            <person name="Lipzen A."/>
            <person name="Chen C."/>
            <person name="Yanf M."/>
            <person name="Daum C."/>
            <person name="Ng V."/>
            <person name="Clum A."/>
            <person name="Steindorff A."/>
            <person name="Ohm R."/>
            <person name="Martin F."/>
            <person name="Silar P."/>
            <person name="Natvig D."/>
            <person name="Lalanne C."/>
            <person name="Gautier V."/>
            <person name="Ament-Velasquez S.L."/>
            <person name="Kruys A."/>
            <person name="Hutchinson M.I."/>
            <person name="Powell A.J."/>
            <person name="Barry K."/>
            <person name="Miller A.N."/>
            <person name="Grigoriev I.V."/>
            <person name="Debuchy R."/>
            <person name="Gladieux P."/>
            <person name="Thoren M.H."/>
            <person name="Johannesson H."/>
        </authorList>
    </citation>
    <scope>NUCLEOTIDE SEQUENCE</scope>
    <source>
        <strain evidence="18">SMH4131-1</strain>
    </source>
</reference>
<keyword evidence="12" id="KW-0503">Monooxygenase</keyword>
<evidence type="ECO:0000256" key="5">
    <source>
        <dbReference type="ARBA" id="ARBA00022617"/>
    </source>
</evidence>
<evidence type="ECO:0000256" key="16">
    <source>
        <dbReference type="PIRSR" id="PIRSR602401-1"/>
    </source>
</evidence>
<dbReference type="PANTHER" id="PTHR24305:SF77">
    <property type="entry name" value="CYTOCHROME P450 MONOOXYGENASE"/>
    <property type="match status" value="1"/>
</dbReference>
<keyword evidence="8 17" id="KW-1133">Transmembrane helix</keyword>
<evidence type="ECO:0000256" key="10">
    <source>
        <dbReference type="ARBA" id="ARBA00023004"/>
    </source>
</evidence>
<evidence type="ECO:0000256" key="15">
    <source>
        <dbReference type="ARBA" id="ARBA00079990"/>
    </source>
</evidence>
<keyword evidence="6 17" id="KW-0812">Transmembrane</keyword>
<evidence type="ECO:0000313" key="18">
    <source>
        <dbReference type="EMBL" id="KAK3317154.1"/>
    </source>
</evidence>